<name>A0AA96HWF8_9CAUD</name>
<reference evidence="1 2" key="1">
    <citation type="submission" date="2023-08" db="EMBL/GenBank/DDBJ databases">
        <authorList>
            <person name="Beyer A.R."/>
            <person name="Cuttino I."/>
            <person name="Clifton D.R."/>
            <person name="Poitier J.S."/>
            <person name="White J."/>
            <person name="Ko C."/>
            <person name="Russell D.A."/>
            <person name="Jacobs-Sera D."/>
            <person name="Hatfull G.F."/>
        </authorList>
    </citation>
    <scope>NUCLEOTIDE SEQUENCE [LARGE SCALE GENOMIC DNA]</scope>
</reference>
<protein>
    <submittedName>
        <fullName evidence="1">Uncharacterized protein</fullName>
    </submittedName>
</protein>
<dbReference type="Proteomes" id="UP001304441">
    <property type="component" value="Segment"/>
</dbReference>
<proteinExistence type="predicted"/>
<evidence type="ECO:0000313" key="2">
    <source>
        <dbReference type="Proteomes" id="UP001304441"/>
    </source>
</evidence>
<organism evidence="1 2">
    <name type="scientific">Arthrobacter phage Altadena</name>
    <dbReference type="NCBI Taxonomy" id="3059064"/>
    <lineage>
        <taxon>Viruses</taxon>
        <taxon>Duplodnaviria</taxon>
        <taxon>Heunggongvirae</taxon>
        <taxon>Uroviricota</taxon>
        <taxon>Caudoviricetes</taxon>
        <taxon>Berryhillviridae</taxon>
        <taxon>Altadenavirus</taxon>
        <taxon>Altadenavirus altadena</taxon>
    </lineage>
</organism>
<accession>A0AA96HWF8</accession>
<keyword evidence="2" id="KW-1185">Reference proteome</keyword>
<sequence length="52" mass="5381">MVRRKSTLSSVLLASECGGAFPISGDAIARGAYDLAGLVDWAAEALEPEEDA</sequence>
<gene>
    <name evidence="1" type="primary">66</name>
    <name evidence="1" type="ORF">SEA_ALTADENA_66</name>
</gene>
<dbReference type="EMBL" id="OR521058">
    <property type="protein sequence ID" value="WNO25888.1"/>
    <property type="molecule type" value="Genomic_DNA"/>
</dbReference>
<evidence type="ECO:0000313" key="1">
    <source>
        <dbReference type="EMBL" id="WNO25888.1"/>
    </source>
</evidence>